<gene>
    <name evidence="4" type="ORF">EST38_g526</name>
</gene>
<dbReference type="EMBL" id="SDEE01000006">
    <property type="protein sequence ID" value="RXW25369.1"/>
    <property type="molecule type" value="Genomic_DNA"/>
</dbReference>
<reference evidence="4 5" key="1">
    <citation type="submission" date="2019-01" db="EMBL/GenBank/DDBJ databases">
        <title>Draft genome sequence of Psathyrella aberdarensis IHI B618.</title>
        <authorList>
            <person name="Buettner E."/>
            <person name="Kellner H."/>
        </authorList>
    </citation>
    <scope>NUCLEOTIDE SEQUENCE [LARGE SCALE GENOMIC DNA]</scope>
    <source>
        <strain evidence="4 5">IHI B618</strain>
    </source>
</reference>
<dbReference type="PANTHER" id="PTHR12214:SF0">
    <property type="entry name" value="LD29489P"/>
    <property type="match status" value="1"/>
</dbReference>
<feature type="compositionally biased region" description="Polar residues" evidence="3">
    <location>
        <begin position="20"/>
        <end position="38"/>
    </location>
</feature>
<sequence length="783" mass="88317">MSSPTPLIFKRSGKAKSQQRARQTSLEPESNDNDSTAFDTAEESPSTLAAKLKTKVKKSRTKSKLSFGAAEEEEGDGEVFQIKKSKLSTKLALGKSAASVPLDLDQATISPSRGPTYDQAYLNELKSSTPSARPANVDPYDADMSMDVDSGEISTRTIDVFQEDATTGETLIPSESSVKVAKEKRERLRKMKVSGEEDFISLSVTKRSEDTGPHPESRLAREEDELGEGDDEYAEYTSAQERIALGKKSRKKEASKRREAMEEMINDAEEIDEETMEWEQEQLRRGGHRAYEASPASKPKQIYKPAPIPAPSSIPTLQPAMTRLSQQLALLTTSHANNTAALNSLAQERLDVDEKEKEMRDMVIKAEDKRAWFGDFRDWLESVAGFLDEKYPMLEKLEDEHISLLHERLQLVTQRREADDQDDLATFFGPLPIVDDPNTGNEEETDELGRVIPKPSPAALQKERRTARQARHQKRVQRKPPSQPDEEGYSTDSSLPPSDAFDYASAISSLSQRNKAILADVRAEEFRNPTGAKWNAWREKYGDSYRNAWGGLGVVSAWEFWVRLELVGWDCIQDVRSLDSFRWYKGLYEYSRPAGDQEDGDEEPELGPDGDLVASMISTAIIPRLCKVIEGGALDVYSEKHVKRMIDLAEEIEATMEEGNIKFQNLLGAVFSRFRVAVEETETLLHRFDEVRSRPAPFHPEAIPSRRRFLFRRVKLLKNLWRWRKYTGERFGIDQLISRLIEHCFVPVGEGGWDVGGREAGQTVASIIPRELVPLSLKQLLNL</sequence>
<dbReference type="PANTHER" id="PTHR12214">
    <property type="entry name" value="GC-RICH SEQUENCE DNA-BINDING FACTOR"/>
    <property type="match status" value="1"/>
</dbReference>
<dbReference type="InterPro" id="IPR028211">
    <property type="entry name" value="Ntr2"/>
</dbReference>
<dbReference type="InterPro" id="IPR012890">
    <property type="entry name" value="GCFC2-like"/>
</dbReference>
<comment type="subcellular location">
    <subcellularLocation>
        <location evidence="1">Nucleus</location>
    </subcellularLocation>
</comment>
<protein>
    <recommendedName>
        <fullName evidence="6">GCF C-terminal domain-containing protein</fullName>
    </recommendedName>
</protein>
<evidence type="ECO:0000313" key="4">
    <source>
        <dbReference type="EMBL" id="RXW25369.1"/>
    </source>
</evidence>
<dbReference type="Proteomes" id="UP000290288">
    <property type="component" value="Unassembled WGS sequence"/>
</dbReference>
<accession>A0A4Q2DYB1</accession>
<name>A0A4Q2DYB1_9AGAR</name>
<evidence type="ECO:0000256" key="3">
    <source>
        <dbReference type="SAM" id="MobiDB-lite"/>
    </source>
</evidence>
<feature type="region of interest" description="Disordered" evidence="3">
    <location>
        <begin position="126"/>
        <end position="147"/>
    </location>
</feature>
<feature type="compositionally biased region" description="Basic residues" evidence="3">
    <location>
        <begin position="467"/>
        <end position="478"/>
    </location>
</feature>
<comment type="caution">
    <text evidence="4">The sequence shown here is derived from an EMBL/GenBank/DDBJ whole genome shotgun (WGS) entry which is preliminary data.</text>
</comment>
<dbReference type="STRING" id="2316362.A0A4Q2DYB1"/>
<evidence type="ECO:0000256" key="2">
    <source>
        <dbReference type="ARBA" id="ARBA00023242"/>
    </source>
</evidence>
<keyword evidence="5" id="KW-1185">Reference proteome</keyword>
<feature type="compositionally biased region" description="Acidic residues" evidence="3">
    <location>
        <begin position="222"/>
        <end position="234"/>
    </location>
</feature>
<feature type="compositionally biased region" description="Basic and acidic residues" evidence="3">
    <location>
        <begin position="206"/>
        <end position="221"/>
    </location>
</feature>
<proteinExistence type="predicted"/>
<dbReference type="AlphaFoldDB" id="A0A4Q2DYB1"/>
<dbReference type="GO" id="GO:0071008">
    <property type="term" value="C:U2-type post-mRNA release spliceosomal complex"/>
    <property type="evidence" value="ECO:0007669"/>
    <property type="project" value="InterPro"/>
</dbReference>
<feature type="region of interest" description="Disordered" evidence="3">
    <location>
        <begin position="1"/>
        <end position="46"/>
    </location>
</feature>
<dbReference type="GO" id="GO:0000390">
    <property type="term" value="P:spliceosomal complex disassembly"/>
    <property type="evidence" value="ECO:0007669"/>
    <property type="project" value="InterPro"/>
</dbReference>
<dbReference type="Pfam" id="PF15458">
    <property type="entry name" value="NTR2"/>
    <property type="match status" value="1"/>
</dbReference>
<organism evidence="4 5">
    <name type="scientific">Candolleomyces aberdarensis</name>
    <dbReference type="NCBI Taxonomy" id="2316362"/>
    <lineage>
        <taxon>Eukaryota</taxon>
        <taxon>Fungi</taxon>
        <taxon>Dikarya</taxon>
        <taxon>Basidiomycota</taxon>
        <taxon>Agaricomycotina</taxon>
        <taxon>Agaricomycetes</taxon>
        <taxon>Agaricomycetidae</taxon>
        <taxon>Agaricales</taxon>
        <taxon>Agaricineae</taxon>
        <taxon>Psathyrellaceae</taxon>
        <taxon>Candolleomyces</taxon>
    </lineage>
</organism>
<dbReference type="OrthoDB" id="429427at2759"/>
<keyword evidence="2" id="KW-0539">Nucleus</keyword>
<dbReference type="GO" id="GO:0003677">
    <property type="term" value="F:DNA binding"/>
    <property type="evidence" value="ECO:0007669"/>
    <property type="project" value="InterPro"/>
</dbReference>
<feature type="compositionally biased region" description="Basic residues" evidence="3">
    <location>
        <begin position="245"/>
        <end position="255"/>
    </location>
</feature>
<evidence type="ECO:0000313" key="5">
    <source>
        <dbReference type="Proteomes" id="UP000290288"/>
    </source>
</evidence>
<evidence type="ECO:0000256" key="1">
    <source>
        <dbReference type="ARBA" id="ARBA00004123"/>
    </source>
</evidence>
<feature type="compositionally biased region" description="Acidic residues" evidence="3">
    <location>
        <begin position="262"/>
        <end position="280"/>
    </location>
</feature>
<evidence type="ECO:0008006" key="6">
    <source>
        <dbReference type="Google" id="ProtNLM"/>
    </source>
</evidence>
<feature type="region of interest" description="Disordered" evidence="3">
    <location>
        <begin position="426"/>
        <end position="497"/>
    </location>
</feature>
<feature type="region of interest" description="Disordered" evidence="3">
    <location>
        <begin position="202"/>
        <end position="304"/>
    </location>
</feature>